<name>A0ABX7YKD4_9STRE</name>
<accession>A0ABX7YKD4</accession>
<keyword evidence="2" id="KW-1185">Reference proteome</keyword>
<dbReference type="CDD" id="cd07067">
    <property type="entry name" value="HP_PGM_like"/>
    <property type="match status" value="1"/>
</dbReference>
<reference evidence="1 2" key="1">
    <citation type="submission" date="2021-04" db="EMBL/GenBank/DDBJ databases">
        <title>Complete genome sequence of a novel Streptococcus species.</title>
        <authorList>
            <person name="Teng J.L.L."/>
        </authorList>
    </citation>
    <scope>NUCLEOTIDE SEQUENCE [LARGE SCALE GENOMIC DNA]</scope>
    <source>
        <strain evidence="1 2">HKU75</strain>
    </source>
</reference>
<dbReference type="InterPro" id="IPR013078">
    <property type="entry name" value="His_Pase_superF_clade-1"/>
</dbReference>
<dbReference type="SMART" id="SM00855">
    <property type="entry name" value="PGAM"/>
    <property type="match status" value="1"/>
</dbReference>
<dbReference type="EMBL" id="CP073084">
    <property type="protein sequence ID" value="QUE54268.1"/>
    <property type="molecule type" value="Genomic_DNA"/>
</dbReference>
<dbReference type="SUPFAM" id="SSF53254">
    <property type="entry name" value="Phosphoglycerate mutase-like"/>
    <property type="match status" value="1"/>
</dbReference>
<dbReference type="RefSeq" id="WP_212570700.1">
    <property type="nucleotide sequence ID" value="NZ_CP073084.1"/>
</dbReference>
<dbReference type="Proteomes" id="UP000677616">
    <property type="component" value="Chromosome"/>
</dbReference>
<sequence>MKIYFVRHGKTEWNLEGRFQGQRGDSALLPEAFEDIQLLGEHLADVPFDRIFSSDLKRAHITAELIHQANHHSKIVETTPQLREWDFGRLEGTKIRLMQDIYPQQYTALKTNLAQFNSSMFEAETVYQATQRIIQFVKDLKDSQAETVLIVSHGAILTASIRSLLGFEPAQLRHRGGLDNASITVLETQDFEHFTELIWNDTSYKLTEAAAVAAS</sequence>
<dbReference type="PANTHER" id="PTHR48100">
    <property type="entry name" value="BROAD-SPECIFICITY PHOSPHATASE YOR283W-RELATED"/>
    <property type="match status" value="1"/>
</dbReference>
<dbReference type="PANTHER" id="PTHR48100:SF1">
    <property type="entry name" value="HISTIDINE PHOSPHATASE FAMILY PROTEIN-RELATED"/>
    <property type="match status" value="1"/>
</dbReference>
<dbReference type="InterPro" id="IPR050275">
    <property type="entry name" value="PGM_Phosphatase"/>
</dbReference>
<proteinExistence type="predicted"/>
<organism evidence="1 2">
    <name type="scientific">Streptococcus oriscaviae</name>
    <dbReference type="NCBI Taxonomy" id="2781599"/>
    <lineage>
        <taxon>Bacteria</taxon>
        <taxon>Bacillati</taxon>
        <taxon>Bacillota</taxon>
        <taxon>Bacilli</taxon>
        <taxon>Lactobacillales</taxon>
        <taxon>Streptococcaceae</taxon>
        <taxon>Streptococcus</taxon>
    </lineage>
</organism>
<gene>
    <name evidence="1" type="ORF">INT76_10715</name>
</gene>
<protein>
    <submittedName>
        <fullName evidence="1">Histidine phosphatase family protein</fullName>
    </submittedName>
</protein>
<evidence type="ECO:0000313" key="2">
    <source>
        <dbReference type="Proteomes" id="UP000677616"/>
    </source>
</evidence>
<dbReference type="Pfam" id="PF00300">
    <property type="entry name" value="His_Phos_1"/>
    <property type="match status" value="1"/>
</dbReference>
<dbReference type="InterPro" id="IPR029033">
    <property type="entry name" value="His_PPase_superfam"/>
</dbReference>
<dbReference type="Gene3D" id="3.40.50.1240">
    <property type="entry name" value="Phosphoglycerate mutase-like"/>
    <property type="match status" value="1"/>
</dbReference>
<evidence type="ECO:0000313" key="1">
    <source>
        <dbReference type="EMBL" id="QUE54268.1"/>
    </source>
</evidence>